<proteinExistence type="inferred from homology"/>
<dbReference type="AlphaFoldDB" id="A0A132E8Z5"/>
<evidence type="ECO:0000256" key="3">
    <source>
        <dbReference type="ARBA" id="ARBA00022630"/>
    </source>
</evidence>
<keyword evidence="5" id="KW-0560">Oxidoreductase</keyword>
<dbReference type="Pfam" id="PF00881">
    <property type="entry name" value="Nitroreductase"/>
    <property type="match status" value="1"/>
</dbReference>
<feature type="domain" description="Nitroreductase" evidence="6">
    <location>
        <begin position="17"/>
        <end position="204"/>
    </location>
</feature>
<comment type="caution">
    <text evidence="7">The sequence shown here is derived from an EMBL/GenBank/DDBJ whole genome shotgun (WGS) entry which is preliminary data.</text>
</comment>
<dbReference type="SUPFAM" id="SSF55469">
    <property type="entry name" value="FMN-dependent nitroreductase-like"/>
    <property type="match status" value="1"/>
</dbReference>
<dbReference type="OrthoDB" id="9773807at2"/>
<dbReference type="InterPro" id="IPR000415">
    <property type="entry name" value="Nitroreductase-like"/>
</dbReference>
<evidence type="ECO:0000313" key="7">
    <source>
        <dbReference type="EMBL" id="KWF21298.1"/>
    </source>
</evidence>
<organism evidence="7 8">
    <name type="scientific">Burkholderia pseudomultivorans</name>
    <dbReference type="NCBI Taxonomy" id="1207504"/>
    <lineage>
        <taxon>Bacteria</taxon>
        <taxon>Pseudomonadati</taxon>
        <taxon>Pseudomonadota</taxon>
        <taxon>Betaproteobacteria</taxon>
        <taxon>Burkholderiales</taxon>
        <taxon>Burkholderiaceae</taxon>
        <taxon>Burkholderia</taxon>
        <taxon>Burkholderia cepacia complex</taxon>
    </lineage>
</organism>
<dbReference type="EMBL" id="LPJR01000073">
    <property type="protein sequence ID" value="KWF21298.1"/>
    <property type="molecule type" value="Genomic_DNA"/>
</dbReference>
<protein>
    <submittedName>
        <fullName evidence="7">Nitroreductase</fullName>
    </submittedName>
</protein>
<reference evidence="7 8" key="1">
    <citation type="submission" date="2015-11" db="EMBL/GenBank/DDBJ databases">
        <title>Expanding the genomic diversity of Burkholderia species for the development of highly accurate diagnostics.</title>
        <authorList>
            <person name="Sahl J."/>
            <person name="Keim P."/>
            <person name="Wagner D."/>
        </authorList>
    </citation>
    <scope>NUCLEOTIDE SEQUENCE [LARGE SCALE GENOMIC DNA]</scope>
    <source>
        <strain evidence="7 8">MSMB368WGS</strain>
    </source>
</reference>
<evidence type="ECO:0000313" key="8">
    <source>
        <dbReference type="Proteomes" id="UP000062912"/>
    </source>
</evidence>
<comment type="cofactor">
    <cofactor evidence="1">
        <name>FMN</name>
        <dbReference type="ChEBI" id="CHEBI:58210"/>
    </cofactor>
</comment>
<dbReference type="InterPro" id="IPR029479">
    <property type="entry name" value="Nitroreductase"/>
</dbReference>
<keyword evidence="4" id="KW-0288">FMN</keyword>
<gene>
    <name evidence="7" type="ORF">WT56_28995</name>
</gene>
<dbReference type="RefSeq" id="WP_060246099.1">
    <property type="nucleotide sequence ID" value="NZ_LPJR01000073.1"/>
</dbReference>
<dbReference type="PANTHER" id="PTHR43673">
    <property type="entry name" value="NAD(P)H NITROREDUCTASE YDGI-RELATED"/>
    <property type="match status" value="1"/>
</dbReference>
<name>A0A132E8Z5_9BURK</name>
<dbReference type="GO" id="GO:0016491">
    <property type="term" value="F:oxidoreductase activity"/>
    <property type="evidence" value="ECO:0007669"/>
    <property type="project" value="UniProtKB-KW"/>
</dbReference>
<dbReference type="Proteomes" id="UP000062912">
    <property type="component" value="Unassembled WGS sequence"/>
</dbReference>
<accession>A0A132E8Z5</accession>
<sequence length="228" mass="25107">MTSPSPELVALDRLTSGRSTCRAYRHTALDPELIRSIVGMAGRSASWCNVQPWQLVVTETPESTERFRQALMQRVAAHPDNESDLPFPPRYEGIYRERRRGAGLALYSALGIGPKDSERSAEQALRNFRLFDAPHVAIVTVPAELGPYALVDAGGFVSSFLIAAYAHGVATTPQGALARHARFVREYFGIPDTQQMICGISFGYAEDGHPVNQFRTTRAAVDDLLRFA</sequence>
<evidence type="ECO:0000256" key="1">
    <source>
        <dbReference type="ARBA" id="ARBA00001917"/>
    </source>
</evidence>
<keyword evidence="3" id="KW-0285">Flavoprotein</keyword>
<evidence type="ECO:0000256" key="5">
    <source>
        <dbReference type="ARBA" id="ARBA00023002"/>
    </source>
</evidence>
<dbReference type="PANTHER" id="PTHR43673:SF2">
    <property type="entry name" value="NITROREDUCTASE"/>
    <property type="match status" value="1"/>
</dbReference>
<evidence type="ECO:0000256" key="4">
    <source>
        <dbReference type="ARBA" id="ARBA00022643"/>
    </source>
</evidence>
<comment type="similarity">
    <text evidence="2">Belongs to the nitroreductase family.</text>
</comment>
<evidence type="ECO:0000259" key="6">
    <source>
        <dbReference type="Pfam" id="PF00881"/>
    </source>
</evidence>
<dbReference type="Gene3D" id="3.40.109.10">
    <property type="entry name" value="NADH Oxidase"/>
    <property type="match status" value="1"/>
</dbReference>
<evidence type="ECO:0000256" key="2">
    <source>
        <dbReference type="ARBA" id="ARBA00007118"/>
    </source>
</evidence>